<name>A0A437A4G0_ARTFL</name>
<evidence type="ECO:0000313" key="2">
    <source>
        <dbReference type="EMBL" id="RVD86006.1"/>
    </source>
</evidence>
<proteinExistence type="predicted"/>
<dbReference type="Gene3D" id="1.10.510.10">
    <property type="entry name" value="Transferase(Phosphotransferase) domain 1"/>
    <property type="match status" value="1"/>
</dbReference>
<dbReference type="RefSeq" id="XP_067491550.1">
    <property type="nucleotide sequence ID" value="XM_067633375.1"/>
</dbReference>
<dbReference type="InterPro" id="IPR008271">
    <property type="entry name" value="Ser/Thr_kinase_AS"/>
</dbReference>
<dbReference type="PROSITE" id="PS00108">
    <property type="entry name" value="PROTEIN_KINASE_ST"/>
    <property type="match status" value="1"/>
</dbReference>
<feature type="region of interest" description="Disordered" evidence="1">
    <location>
        <begin position="1"/>
        <end position="25"/>
    </location>
</feature>
<protein>
    <recommendedName>
        <fullName evidence="4">Protein kinase domain-containing protein</fullName>
    </recommendedName>
</protein>
<dbReference type="EMBL" id="SAEB01000006">
    <property type="protein sequence ID" value="RVD86006.1"/>
    <property type="molecule type" value="Genomic_DNA"/>
</dbReference>
<keyword evidence="3" id="KW-1185">Reference proteome</keyword>
<accession>A0A437A4G0</accession>
<evidence type="ECO:0000256" key="1">
    <source>
        <dbReference type="SAM" id="MobiDB-lite"/>
    </source>
</evidence>
<dbReference type="AlphaFoldDB" id="A0A437A4G0"/>
<dbReference type="GeneID" id="93586613"/>
<dbReference type="Proteomes" id="UP000283090">
    <property type="component" value="Unassembled WGS sequence"/>
</dbReference>
<dbReference type="VEuPathDB" id="FungiDB:DFL_004302"/>
<dbReference type="GO" id="GO:0004672">
    <property type="term" value="F:protein kinase activity"/>
    <property type="evidence" value="ECO:0007669"/>
    <property type="project" value="InterPro"/>
</dbReference>
<feature type="region of interest" description="Disordered" evidence="1">
    <location>
        <begin position="377"/>
        <end position="399"/>
    </location>
</feature>
<evidence type="ECO:0008006" key="4">
    <source>
        <dbReference type="Google" id="ProtNLM"/>
    </source>
</evidence>
<organism evidence="2 3">
    <name type="scientific">Arthrobotrys flagrans</name>
    <name type="common">Nematode-trapping fungus</name>
    <name type="synonym">Trichothecium flagrans</name>
    <dbReference type="NCBI Taxonomy" id="97331"/>
    <lineage>
        <taxon>Eukaryota</taxon>
        <taxon>Fungi</taxon>
        <taxon>Dikarya</taxon>
        <taxon>Ascomycota</taxon>
        <taxon>Pezizomycotina</taxon>
        <taxon>Orbiliomycetes</taxon>
        <taxon>Orbiliales</taxon>
        <taxon>Orbiliaceae</taxon>
        <taxon>Arthrobotrys</taxon>
    </lineage>
</organism>
<dbReference type="InterPro" id="IPR011009">
    <property type="entry name" value="Kinase-like_dom_sf"/>
</dbReference>
<comment type="caution">
    <text evidence="2">The sequence shown here is derived from an EMBL/GenBank/DDBJ whole genome shotgun (WGS) entry which is preliminary data.</text>
</comment>
<gene>
    <name evidence="2" type="ORF">DFL_004302</name>
</gene>
<evidence type="ECO:0000313" key="3">
    <source>
        <dbReference type="Proteomes" id="UP000283090"/>
    </source>
</evidence>
<sequence>MTSSVDSYEPNLLYEKSHTTPDEPTASTVLTRLEVWFSNSASATPQHIYLDLHRDDHSDATSHSNFVLDNFLSSEHDCVKRITSLLSDHLVNLFKQDSTSNLPFHHRFGFSLIGDTLSDPLPPPSISHTAIISDPQVPKIHYSSLKFLEAREIRPNIRISKSPATSGSEVLQTKCIYKAVDFAREASSLSFEVTNYKRLVAKGPELEKWLVKIVGLVYIYDIEDEETVDKLKLSTSDTAVEDELEEVNTQFIGALFTYHPQRDLTTHCYTTVIPEEIKICWFRQIVHAIAALESAGFEHWDLKCENIVLDTADGLPEEQYTNHMLVSDDISTARVTIERNRAERRSSTTTKPSLINPGKLKIIDLENSKSSAAFRPQSMAGQGHAYTGNHDPNKRRESVDQHPELGISMVYAMGKTILEIWTRKMPGIGDPTESELGLLPETARKVVQLCCSNENRVSAAEARRFTDDLFAHFQDEDEAEE</sequence>
<dbReference type="OrthoDB" id="4062651at2759"/>
<reference evidence="2 3" key="1">
    <citation type="submission" date="2019-01" db="EMBL/GenBank/DDBJ databases">
        <title>Intercellular communication is required for trap formation in the nematode-trapping fungus Duddingtonia flagrans.</title>
        <authorList>
            <person name="Youssar L."/>
            <person name="Wernet V."/>
            <person name="Hensel N."/>
            <person name="Hildebrandt H.-G."/>
            <person name="Fischer R."/>
        </authorList>
    </citation>
    <scope>NUCLEOTIDE SEQUENCE [LARGE SCALE GENOMIC DNA]</scope>
    <source>
        <strain evidence="2 3">CBS H-5679</strain>
    </source>
</reference>
<dbReference type="SUPFAM" id="SSF56112">
    <property type="entry name" value="Protein kinase-like (PK-like)"/>
    <property type="match status" value="1"/>
</dbReference>